<dbReference type="RefSeq" id="WP_078811949.1">
    <property type="nucleotide sequence ID" value="NZ_FUYE01000002.1"/>
</dbReference>
<dbReference type="AlphaFoldDB" id="A0A1T4WVE8"/>
<keyword evidence="3" id="KW-1185">Reference proteome</keyword>
<sequence length="187" mass="19440">MIKALSVTRFASCLLGLAAMVGFSQGNARAGGCEDISKDVSAAIQKDPSKTLMIVEDALVINEACACEIIKAAILASQADSGLVNQIVQTGISVAPKMSGVIMDCATSVSPAAVTSVVSSSSDYLTDSGKNPEKNPVPVEPVEEDFRVAPSIRGVYLIQPPATGFVPCDSKYRKCRNVPTSPCNCSP</sequence>
<dbReference type="EMBL" id="FUYE01000002">
    <property type="protein sequence ID" value="SKA81323.1"/>
    <property type="molecule type" value="Genomic_DNA"/>
</dbReference>
<gene>
    <name evidence="2" type="ORF">SAMN02745166_00743</name>
</gene>
<protein>
    <submittedName>
        <fullName evidence="2">Uncharacterized protein</fullName>
    </submittedName>
</protein>
<evidence type="ECO:0000256" key="1">
    <source>
        <dbReference type="SAM" id="SignalP"/>
    </source>
</evidence>
<feature type="signal peptide" evidence="1">
    <location>
        <begin position="1"/>
        <end position="30"/>
    </location>
</feature>
<accession>A0A1T4WVE8</accession>
<name>A0A1T4WVE8_9BACT</name>
<keyword evidence="1" id="KW-0732">Signal</keyword>
<organism evidence="2 3">
    <name type="scientific">Prosthecobacter debontii</name>
    <dbReference type="NCBI Taxonomy" id="48467"/>
    <lineage>
        <taxon>Bacteria</taxon>
        <taxon>Pseudomonadati</taxon>
        <taxon>Verrucomicrobiota</taxon>
        <taxon>Verrucomicrobiia</taxon>
        <taxon>Verrucomicrobiales</taxon>
        <taxon>Verrucomicrobiaceae</taxon>
        <taxon>Prosthecobacter</taxon>
    </lineage>
</organism>
<reference evidence="3" key="1">
    <citation type="submission" date="2017-02" db="EMBL/GenBank/DDBJ databases">
        <authorList>
            <person name="Varghese N."/>
            <person name="Submissions S."/>
        </authorList>
    </citation>
    <scope>NUCLEOTIDE SEQUENCE [LARGE SCALE GENOMIC DNA]</scope>
    <source>
        <strain evidence="3">ATCC 700200</strain>
    </source>
</reference>
<proteinExistence type="predicted"/>
<dbReference type="OrthoDB" id="194345at2"/>
<evidence type="ECO:0000313" key="3">
    <source>
        <dbReference type="Proteomes" id="UP000190774"/>
    </source>
</evidence>
<feature type="chain" id="PRO_5012933626" evidence="1">
    <location>
        <begin position="31"/>
        <end position="187"/>
    </location>
</feature>
<dbReference type="Proteomes" id="UP000190774">
    <property type="component" value="Unassembled WGS sequence"/>
</dbReference>
<evidence type="ECO:0000313" key="2">
    <source>
        <dbReference type="EMBL" id="SKA81323.1"/>
    </source>
</evidence>